<dbReference type="CDD" id="cd03225">
    <property type="entry name" value="ABC_cobalt_CbiO_domain1"/>
    <property type="match status" value="1"/>
</dbReference>
<dbReference type="GO" id="GO:0042626">
    <property type="term" value="F:ATPase-coupled transmembrane transporter activity"/>
    <property type="evidence" value="ECO:0007669"/>
    <property type="project" value="TreeGrafter"/>
</dbReference>
<dbReference type="AlphaFoldDB" id="A0A449AU56"/>
<dbReference type="GO" id="GO:0043190">
    <property type="term" value="C:ATP-binding cassette (ABC) transporter complex"/>
    <property type="evidence" value="ECO:0007669"/>
    <property type="project" value="TreeGrafter"/>
</dbReference>
<dbReference type="FunFam" id="3.40.50.300:FF:000224">
    <property type="entry name" value="Energy-coupling factor transporter ATP-binding protein EcfA"/>
    <property type="match status" value="1"/>
</dbReference>
<evidence type="ECO:0000256" key="3">
    <source>
        <dbReference type="ARBA" id="ARBA00022475"/>
    </source>
</evidence>
<dbReference type="PROSITE" id="PS00211">
    <property type="entry name" value="ABC_TRANSPORTER_1"/>
    <property type="match status" value="1"/>
</dbReference>
<evidence type="ECO:0000256" key="8">
    <source>
        <dbReference type="RuleBase" id="RU365104"/>
    </source>
</evidence>
<dbReference type="InterPro" id="IPR030946">
    <property type="entry name" value="EcfA2"/>
</dbReference>
<gene>
    <name evidence="10" type="primary">ecfA2</name>
    <name evidence="10" type="ORF">NCTC10194_00007</name>
</gene>
<dbReference type="PANTHER" id="PTHR43553">
    <property type="entry name" value="HEAVY METAL TRANSPORTER"/>
    <property type="match status" value="1"/>
</dbReference>
<dbReference type="InterPro" id="IPR003593">
    <property type="entry name" value="AAA+_ATPase"/>
</dbReference>
<dbReference type="Gene3D" id="3.40.50.300">
    <property type="entry name" value="P-loop containing nucleotide triphosphate hydrolases"/>
    <property type="match status" value="1"/>
</dbReference>
<keyword evidence="5 8" id="KW-0067">ATP-binding</keyword>
<dbReference type="SUPFAM" id="SSF52540">
    <property type="entry name" value="P-loop containing nucleoside triphosphate hydrolases"/>
    <property type="match status" value="1"/>
</dbReference>
<dbReference type="EMBL" id="LR215024">
    <property type="protein sequence ID" value="VEU70013.1"/>
    <property type="molecule type" value="Genomic_DNA"/>
</dbReference>
<dbReference type="EC" id="7.-.-.-" evidence="8"/>
<comment type="subunit">
    <text evidence="8">Forms a stable energy-coupling factor (ECF) transporter complex composed of 2 membrane-embedded substrate-binding proteins (S component), 2 ATP-binding proteins (A component) and 2 transmembrane proteins (T component).</text>
</comment>
<dbReference type="InterPro" id="IPR003439">
    <property type="entry name" value="ABC_transporter-like_ATP-bd"/>
</dbReference>
<evidence type="ECO:0000256" key="6">
    <source>
        <dbReference type="ARBA" id="ARBA00022967"/>
    </source>
</evidence>
<dbReference type="PANTHER" id="PTHR43553:SF27">
    <property type="entry name" value="ENERGY-COUPLING FACTOR TRANSPORTER ATP-BINDING PROTEIN ECFA2"/>
    <property type="match status" value="1"/>
</dbReference>
<evidence type="ECO:0000256" key="1">
    <source>
        <dbReference type="ARBA" id="ARBA00004202"/>
    </source>
</evidence>
<dbReference type="InterPro" id="IPR015856">
    <property type="entry name" value="ABC_transpr_CbiO/EcfA_su"/>
</dbReference>
<comment type="function">
    <text evidence="8">ATP-binding (A) component of a common energy-coupling factor (ECF) ABC-transporter complex.</text>
</comment>
<feature type="domain" description="ABC transporter" evidence="9">
    <location>
        <begin position="3"/>
        <end position="260"/>
    </location>
</feature>
<evidence type="ECO:0000256" key="4">
    <source>
        <dbReference type="ARBA" id="ARBA00022741"/>
    </source>
</evidence>
<proteinExistence type="inferred from homology"/>
<name>A0A449AU56_9BACT</name>
<dbReference type="NCBIfam" id="TIGR04521">
    <property type="entry name" value="ECF_ATPase_2"/>
    <property type="match status" value="1"/>
</dbReference>
<evidence type="ECO:0000256" key="2">
    <source>
        <dbReference type="ARBA" id="ARBA00022448"/>
    </source>
</evidence>
<evidence type="ECO:0000259" key="9">
    <source>
        <dbReference type="PROSITE" id="PS50893"/>
    </source>
</evidence>
<dbReference type="PROSITE" id="PS50893">
    <property type="entry name" value="ABC_TRANSPORTER_2"/>
    <property type="match status" value="1"/>
</dbReference>
<accession>A0A449AU56</accession>
<keyword evidence="11" id="KW-1185">Reference proteome</keyword>
<evidence type="ECO:0000256" key="5">
    <source>
        <dbReference type="ARBA" id="ARBA00022840"/>
    </source>
</evidence>
<reference evidence="10 11" key="1">
    <citation type="submission" date="2019-01" db="EMBL/GenBank/DDBJ databases">
        <authorList>
            <consortium name="Pathogen Informatics"/>
        </authorList>
    </citation>
    <scope>NUCLEOTIDE SEQUENCE [LARGE SCALE GENOMIC DNA]</scope>
    <source>
        <strain evidence="10 11">NCTC10194</strain>
    </source>
</reference>
<sequence>MQIKVKNITHTFSPKSPWEFTALKDVSAEFKDGEYVGIIGSTGSGKTTFIEHLNGLLRPTIGEIEWIFFDTNPKTKEKELVSEVYNSKKNKIKKVRPIRKRIGIAFQFAEYQLFKATIKEDIAFGPIAYGMSKEEAYKKAEEALELVGLKSEYLERSPFELSGGQKRRVALAGLLAMDPDFLIVDEPTSGLDPQGVVEILDILTDLNKKGKTIINVSHDLDKILERSHRVLLFKKGELILDGSPYQVLNDVKLLKDNNLQPPKILEFVHELRERGLPIGEIHSMEELVDEINRIRKERGK</sequence>
<dbReference type="KEGG" id="mgly:NCTC10194_00007"/>
<dbReference type="RefSeq" id="WP_027333904.1">
    <property type="nucleotide sequence ID" value="NZ_LR215024.1"/>
</dbReference>
<keyword evidence="4 8" id="KW-0547">Nucleotide-binding</keyword>
<keyword evidence="6" id="KW-1278">Translocase</keyword>
<dbReference type="Proteomes" id="UP000290815">
    <property type="component" value="Chromosome"/>
</dbReference>
<dbReference type="InterPro" id="IPR027417">
    <property type="entry name" value="P-loop_NTPase"/>
</dbReference>
<dbReference type="NCBIfam" id="NF010170">
    <property type="entry name" value="PRK13651.1"/>
    <property type="match status" value="1"/>
</dbReference>
<dbReference type="InterPro" id="IPR017871">
    <property type="entry name" value="ABC_transporter-like_CS"/>
</dbReference>
<keyword evidence="7 8" id="KW-0472">Membrane</keyword>
<evidence type="ECO:0000256" key="7">
    <source>
        <dbReference type="ARBA" id="ARBA00023136"/>
    </source>
</evidence>
<organism evidence="10 11">
    <name type="scientific">Mycoplasmopsis glycophila</name>
    <dbReference type="NCBI Taxonomy" id="171285"/>
    <lineage>
        <taxon>Bacteria</taxon>
        <taxon>Bacillati</taxon>
        <taxon>Mycoplasmatota</taxon>
        <taxon>Mycoplasmoidales</taxon>
        <taxon>Metamycoplasmataceae</taxon>
        <taxon>Mycoplasmopsis</taxon>
    </lineage>
</organism>
<comment type="similarity">
    <text evidence="8">Belongs to the ABC transporter superfamily. Energy-coupling factor EcfA family.</text>
</comment>
<dbReference type="SMART" id="SM00382">
    <property type="entry name" value="AAA"/>
    <property type="match status" value="1"/>
</dbReference>
<keyword evidence="10" id="KW-0378">Hydrolase</keyword>
<evidence type="ECO:0000313" key="10">
    <source>
        <dbReference type="EMBL" id="VEU70013.1"/>
    </source>
</evidence>
<dbReference type="GO" id="GO:0005524">
    <property type="term" value="F:ATP binding"/>
    <property type="evidence" value="ECO:0007669"/>
    <property type="project" value="UniProtKB-UniRule"/>
</dbReference>
<protein>
    <recommendedName>
        <fullName evidence="8">Energy-coupling factor transporter ATP-binding protein EcfA2</fullName>
        <ecNumber evidence="8">7.-.-.-</ecNumber>
    </recommendedName>
</protein>
<keyword evidence="2 8" id="KW-0813">Transport</keyword>
<evidence type="ECO:0000313" key="11">
    <source>
        <dbReference type="Proteomes" id="UP000290815"/>
    </source>
</evidence>
<comment type="subcellular location">
    <subcellularLocation>
        <location evidence="1 8">Cell membrane</location>
        <topology evidence="1 8">Peripheral membrane protein</topology>
    </subcellularLocation>
</comment>
<dbReference type="GO" id="GO:0016887">
    <property type="term" value="F:ATP hydrolysis activity"/>
    <property type="evidence" value="ECO:0007669"/>
    <property type="project" value="InterPro"/>
</dbReference>
<dbReference type="InterPro" id="IPR050095">
    <property type="entry name" value="ECF_ABC_transporter_ATP-bd"/>
</dbReference>
<dbReference type="Pfam" id="PF00005">
    <property type="entry name" value="ABC_tran"/>
    <property type="match status" value="1"/>
</dbReference>
<keyword evidence="3 8" id="KW-1003">Cell membrane</keyword>